<evidence type="ECO:0000313" key="1">
    <source>
        <dbReference type="EMBL" id="RUO28209.1"/>
    </source>
</evidence>
<dbReference type="SUPFAM" id="SSF47598">
    <property type="entry name" value="Ribbon-helix-helix"/>
    <property type="match status" value="1"/>
</dbReference>
<dbReference type="Proteomes" id="UP000288405">
    <property type="component" value="Unassembled WGS sequence"/>
</dbReference>
<dbReference type="EMBL" id="PIPM01000016">
    <property type="protein sequence ID" value="RUO28209.1"/>
    <property type="molecule type" value="Genomic_DNA"/>
</dbReference>
<accession>A0A432WCK2</accession>
<gene>
    <name evidence="1" type="ORF">CWE11_10900</name>
</gene>
<protein>
    <submittedName>
        <fullName evidence="1">Uncharacterized protein</fullName>
    </submittedName>
</protein>
<proteinExistence type="predicted"/>
<keyword evidence="2" id="KW-1185">Reference proteome</keyword>
<name>A0A432WCK2_9GAMM</name>
<organism evidence="1 2">
    <name type="scientific">Aliidiomarina sanyensis</name>
    <dbReference type="NCBI Taxonomy" id="1249555"/>
    <lineage>
        <taxon>Bacteria</taxon>
        <taxon>Pseudomonadati</taxon>
        <taxon>Pseudomonadota</taxon>
        <taxon>Gammaproteobacteria</taxon>
        <taxon>Alteromonadales</taxon>
        <taxon>Idiomarinaceae</taxon>
        <taxon>Aliidiomarina</taxon>
    </lineage>
</organism>
<comment type="caution">
    <text evidence="1">The sequence shown here is derived from an EMBL/GenBank/DDBJ whole genome shotgun (WGS) entry which is preliminary data.</text>
</comment>
<dbReference type="GO" id="GO:0006355">
    <property type="term" value="P:regulation of DNA-templated transcription"/>
    <property type="evidence" value="ECO:0007669"/>
    <property type="project" value="InterPro"/>
</dbReference>
<reference evidence="1 2" key="1">
    <citation type="journal article" date="2011" name="Front. Microbiol.">
        <title>Genomic signatures of strain selection and enhancement in Bacillus atrophaeus var. globigii, a historical biowarfare simulant.</title>
        <authorList>
            <person name="Gibbons H.S."/>
            <person name="Broomall S.M."/>
            <person name="McNew L.A."/>
            <person name="Daligault H."/>
            <person name="Chapman C."/>
            <person name="Bruce D."/>
            <person name="Karavis M."/>
            <person name="Krepps M."/>
            <person name="McGregor P.A."/>
            <person name="Hong C."/>
            <person name="Park K.H."/>
            <person name="Akmal A."/>
            <person name="Feldman A."/>
            <person name="Lin J.S."/>
            <person name="Chang W.E."/>
            <person name="Higgs B.W."/>
            <person name="Demirev P."/>
            <person name="Lindquist J."/>
            <person name="Liem A."/>
            <person name="Fochler E."/>
            <person name="Read T.D."/>
            <person name="Tapia R."/>
            <person name="Johnson S."/>
            <person name="Bishop-Lilly K.A."/>
            <person name="Detter C."/>
            <person name="Han C."/>
            <person name="Sozhamannan S."/>
            <person name="Rosenzweig C.N."/>
            <person name="Skowronski E.W."/>
        </authorList>
    </citation>
    <scope>NUCLEOTIDE SEQUENCE [LARGE SCALE GENOMIC DNA]</scope>
    <source>
        <strain evidence="1 2">GYP-17</strain>
    </source>
</reference>
<dbReference type="AlphaFoldDB" id="A0A432WCK2"/>
<sequence length="61" mass="7092">MNTAKKQARTYSPRGVASKPVWVRLMPEELAEVERRADENFRSVSAQVRMMVVESIREKNK</sequence>
<dbReference type="InterPro" id="IPR010985">
    <property type="entry name" value="Ribbon_hlx_hlx"/>
</dbReference>
<dbReference type="RefSeq" id="WP_126777659.1">
    <property type="nucleotide sequence ID" value="NZ_PIPM01000016.1"/>
</dbReference>
<evidence type="ECO:0000313" key="2">
    <source>
        <dbReference type="Proteomes" id="UP000288405"/>
    </source>
</evidence>